<accession>A0A392USA1</accession>
<name>A0A392USA1_9FABA</name>
<keyword evidence="3" id="KW-1185">Reference proteome</keyword>
<sequence length="22" mass="2667">MFPKHNSSIKELHRHHIELNAK</sequence>
<feature type="non-terminal residue" evidence="2">
    <location>
        <position position="22"/>
    </location>
</feature>
<feature type="region of interest" description="Disordered" evidence="1">
    <location>
        <begin position="1"/>
        <end position="22"/>
    </location>
</feature>
<evidence type="ECO:0000256" key="1">
    <source>
        <dbReference type="SAM" id="MobiDB-lite"/>
    </source>
</evidence>
<protein>
    <submittedName>
        <fullName evidence="2">Uncharacterized protein</fullName>
    </submittedName>
</protein>
<dbReference type="EMBL" id="LXQA010889926">
    <property type="protein sequence ID" value="MCI75738.1"/>
    <property type="molecule type" value="Genomic_DNA"/>
</dbReference>
<comment type="caution">
    <text evidence="2">The sequence shown here is derived from an EMBL/GenBank/DDBJ whole genome shotgun (WGS) entry which is preliminary data.</text>
</comment>
<proteinExistence type="predicted"/>
<evidence type="ECO:0000313" key="3">
    <source>
        <dbReference type="Proteomes" id="UP000265520"/>
    </source>
</evidence>
<dbReference type="AlphaFoldDB" id="A0A392USA1"/>
<reference evidence="2 3" key="1">
    <citation type="journal article" date="2018" name="Front. Plant Sci.">
        <title>Red Clover (Trifolium pratense) and Zigzag Clover (T. medium) - A Picture of Genomic Similarities and Differences.</title>
        <authorList>
            <person name="Dluhosova J."/>
            <person name="Istvanek J."/>
            <person name="Nedelnik J."/>
            <person name="Repkova J."/>
        </authorList>
    </citation>
    <scope>NUCLEOTIDE SEQUENCE [LARGE SCALE GENOMIC DNA]</scope>
    <source>
        <strain evidence="3">cv. 10/8</strain>
        <tissue evidence="2">Leaf</tissue>
    </source>
</reference>
<dbReference type="Proteomes" id="UP000265520">
    <property type="component" value="Unassembled WGS sequence"/>
</dbReference>
<evidence type="ECO:0000313" key="2">
    <source>
        <dbReference type="EMBL" id="MCI75738.1"/>
    </source>
</evidence>
<organism evidence="2 3">
    <name type="scientific">Trifolium medium</name>
    <dbReference type="NCBI Taxonomy" id="97028"/>
    <lineage>
        <taxon>Eukaryota</taxon>
        <taxon>Viridiplantae</taxon>
        <taxon>Streptophyta</taxon>
        <taxon>Embryophyta</taxon>
        <taxon>Tracheophyta</taxon>
        <taxon>Spermatophyta</taxon>
        <taxon>Magnoliopsida</taxon>
        <taxon>eudicotyledons</taxon>
        <taxon>Gunneridae</taxon>
        <taxon>Pentapetalae</taxon>
        <taxon>rosids</taxon>
        <taxon>fabids</taxon>
        <taxon>Fabales</taxon>
        <taxon>Fabaceae</taxon>
        <taxon>Papilionoideae</taxon>
        <taxon>50 kb inversion clade</taxon>
        <taxon>NPAAA clade</taxon>
        <taxon>Hologalegina</taxon>
        <taxon>IRL clade</taxon>
        <taxon>Trifolieae</taxon>
        <taxon>Trifolium</taxon>
    </lineage>
</organism>